<evidence type="ECO:0000259" key="2">
    <source>
        <dbReference type="PROSITE" id="PS51898"/>
    </source>
</evidence>
<evidence type="ECO:0000313" key="4">
    <source>
        <dbReference type="Proteomes" id="UP000435649"/>
    </source>
</evidence>
<dbReference type="Gene3D" id="1.10.443.10">
    <property type="entry name" value="Intergrase catalytic core"/>
    <property type="match status" value="1"/>
</dbReference>
<dbReference type="Pfam" id="PF00589">
    <property type="entry name" value="Phage_integrase"/>
    <property type="match status" value="1"/>
</dbReference>
<dbReference type="GO" id="GO:0003677">
    <property type="term" value="F:DNA binding"/>
    <property type="evidence" value="ECO:0007669"/>
    <property type="project" value="InterPro"/>
</dbReference>
<accession>A0A844G2M4</accession>
<reference evidence="3 4" key="1">
    <citation type="submission" date="2019-08" db="EMBL/GenBank/DDBJ databases">
        <title>In-depth cultivation of the pig gut microbiome towards novel bacterial diversity and tailored functional studies.</title>
        <authorList>
            <person name="Wylensek D."/>
            <person name="Hitch T.C.A."/>
            <person name="Clavel T."/>
        </authorList>
    </citation>
    <scope>NUCLEOTIDE SEQUENCE [LARGE SCALE GENOMIC DNA]</scope>
    <source>
        <strain evidence="3 4">BBE-744-WT-12</strain>
    </source>
</reference>
<dbReference type="GO" id="GO:0006310">
    <property type="term" value="P:DNA recombination"/>
    <property type="evidence" value="ECO:0007669"/>
    <property type="project" value="UniProtKB-KW"/>
</dbReference>
<keyword evidence="1" id="KW-0233">DNA recombination</keyword>
<dbReference type="InterPro" id="IPR013762">
    <property type="entry name" value="Integrase-like_cat_sf"/>
</dbReference>
<organism evidence="3 4">
    <name type="scientific">Victivallis lenta</name>
    <dbReference type="NCBI Taxonomy" id="2606640"/>
    <lineage>
        <taxon>Bacteria</taxon>
        <taxon>Pseudomonadati</taxon>
        <taxon>Lentisphaerota</taxon>
        <taxon>Lentisphaeria</taxon>
        <taxon>Victivallales</taxon>
        <taxon>Victivallaceae</taxon>
        <taxon>Victivallis</taxon>
    </lineage>
</organism>
<dbReference type="EMBL" id="VUNS01000008">
    <property type="protein sequence ID" value="MST97162.1"/>
    <property type="molecule type" value="Genomic_DNA"/>
</dbReference>
<proteinExistence type="predicted"/>
<protein>
    <submittedName>
        <fullName evidence="3">Phage integrase family protein</fullName>
    </submittedName>
</protein>
<evidence type="ECO:0000313" key="3">
    <source>
        <dbReference type="EMBL" id="MST97162.1"/>
    </source>
</evidence>
<name>A0A844G2M4_9BACT</name>
<gene>
    <name evidence="3" type="ORF">FYJ85_08910</name>
</gene>
<sequence>MFTGQRMKGCVLLRWNKINFNLKRIWVKQFKTGKEVTIPIAPKLLEVLQGALAWKAGETDYVCPNIAARYNKTDARGKNVGNNLVNIDMLRVIRWIGLEPSVAVPGRDKKVTVYGFHSLRHLFASYCAEAGVPQATVLSILGADSEIVSKFYTHVGKVSSAFWKFRNGHPHIQMLQDLPNPPAPHLSR</sequence>
<dbReference type="Proteomes" id="UP000435649">
    <property type="component" value="Unassembled WGS sequence"/>
</dbReference>
<dbReference type="InterPro" id="IPR011010">
    <property type="entry name" value="DNA_brk_join_enz"/>
</dbReference>
<comment type="caution">
    <text evidence="3">The sequence shown here is derived from an EMBL/GenBank/DDBJ whole genome shotgun (WGS) entry which is preliminary data.</text>
</comment>
<dbReference type="AlphaFoldDB" id="A0A844G2M4"/>
<dbReference type="SUPFAM" id="SSF56349">
    <property type="entry name" value="DNA breaking-rejoining enzymes"/>
    <property type="match status" value="1"/>
</dbReference>
<dbReference type="PROSITE" id="PS51898">
    <property type="entry name" value="TYR_RECOMBINASE"/>
    <property type="match status" value="1"/>
</dbReference>
<evidence type="ECO:0000256" key="1">
    <source>
        <dbReference type="ARBA" id="ARBA00023172"/>
    </source>
</evidence>
<dbReference type="GO" id="GO:0015074">
    <property type="term" value="P:DNA integration"/>
    <property type="evidence" value="ECO:0007669"/>
    <property type="project" value="InterPro"/>
</dbReference>
<dbReference type="InterPro" id="IPR002104">
    <property type="entry name" value="Integrase_catalytic"/>
</dbReference>
<feature type="domain" description="Tyr recombinase" evidence="2">
    <location>
        <begin position="1"/>
        <end position="170"/>
    </location>
</feature>
<keyword evidence="4" id="KW-1185">Reference proteome</keyword>